<reference evidence="3" key="1">
    <citation type="journal article" date="2019" name="Int. J. Syst. Evol. Microbiol.">
        <title>The Global Catalogue of Microorganisms (GCM) 10K type strain sequencing project: providing services to taxonomists for standard genome sequencing and annotation.</title>
        <authorList>
            <consortium name="The Broad Institute Genomics Platform"/>
            <consortium name="The Broad Institute Genome Sequencing Center for Infectious Disease"/>
            <person name="Wu L."/>
            <person name="Ma J."/>
        </authorList>
    </citation>
    <scope>NUCLEOTIDE SEQUENCE [LARGE SCALE GENOMIC DNA]</scope>
    <source>
        <strain evidence="3">JCM 3399</strain>
    </source>
</reference>
<name>A0ABQ2VS66_9ACTN</name>
<comment type="caution">
    <text evidence="2">The sequence shown here is derived from an EMBL/GenBank/DDBJ whole genome shotgun (WGS) entry which is preliminary data.</text>
</comment>
<accession>A0ABQ2VS66</accession>
<feature type="transmembrane region" description="Helical" evidence="1">
    <location>
        <begin position="31"/>
        <end position="49"/>
    </location>
</feature>
<evidence type="ECO:0000256" key="1">
    <source>
        <dbReference type="SAM" id="Phobius"/>
    </source>
</evidence>
<proteinExistence type="predicted"/>
<evidence type="ECO:0008006" key="4">
    <source>
        <dbReference type="Google" id="ProtNLM"/>
    </source>
</evidence>
<keyword evidence="1" id="KW-1133">Transmembrane helix</keyword>
<dbReference type="Proteomes" id="UP000654471">
    <property type="component" value="Unassembled WGS sequence"/>
</dbReference>
<keyword evidence="1" id="KW-0812">Transmembrane</keyword>
<organism evidence="2 3">
    <name type="scientific">Streptomyces albospinus</name>
    <dbReference type="NCBI Taxonomy" id="285515"/>
    <lineage>
        <taxon>Bacteria</taxon>
        <taxon>Bacillati</taxon>
        <taxon>Actinomycetota</taxon>
        <taxon>Actinomycetes</taxon>
        <taxon>Kitasatosporales</taxon>
        <taxon>Streptomycetaceae</taxon>
        <taxon>Streptomyces</taxon>
    </lineage>
</organism>
<keyword evidence="1" id="KW-0472">Membrane</keyword>
<gene>
    <name evidence="2" type="ORF">GCM10010211_83180</name>
</gene>
<evidence type="ECO:0000313" key="2">
    <source>
        <dbReference type="EMBL" id="GGV03283.1"/>
    </source>
</evidence>
<sequence>MPGSARVLAVCTVCGLVVASAYTVVFGGNGWLWFAWVVLALVTVVVLTARRV</sequence>
<dbReference type="EMBL" id="BMRP01000084">
    <property type="protein sequence ID" value="GGV03283.1"/>
    <property type="molecule type" value="Genomic_DNA"/>
</dbReference>
<protein>
    <recommendedName>
        <fullName evidence="4">Integral membrane protein</fullName>
    </recommendedName>
</protein>
<keyword evidence="3" id="KW-1185">Reference proteome</keyword>
<evidence type="ECO:0000313" key="3">
    <source>
        <dbReference type="Proteomes" id="UP000654471"/>
    </source>
</evidence>
<dbReference type="RefSeq" id="WP_189308576.1">
    <property type="nucleotide sequence ID" value="NZ_BMRP01000084.1"/>
</dbReference>